<sequence>MSNRFLLLFVLFPALLMAQSRIVQLPPFGDTLDSIRNNSRTVVEKLASNSAWIVHQYDAQDSIMTIGTFKDEKLTIPSGRFKYYHYSPPHLQITYDYATHKTDSVIVPAKNFLHMVGYFVDGERTGIWTTFNDSNEKKIAQTYEHGKLNGLYESYNHGILSVTGNYVDDMREGEWYILSGEGDTIQTDIYKKNKLIKAIPSINKKKDKYKQVTDPRPKYDFVRYLNTQLSKKGMSQSGTKNSFYSITIDKTGRVTEPSVITRKIIDEDINFAVDTAIIDAMLSAPLWIPGEQDKQKIAVGIRVHLDIEFNKKSIRVSLVNPSTN</sequence>
<proteinExistence type="predicted"/>
<dbReference type="Gene3D" id="3.90.930.1">
    <property type="match status" value="1"/>
</dbReference>
<dbReference type="AlphaFoldDB" id="A0A1G6SUD3"/>
<reference evidence="3" key="1">
    <citation type="submission" date="2016-10" db="EMBL/GenBank/DDBJ databases">
        <authorList>
            <person name="Varghese N."/>
            <person name="Submissions S."/>
        </authorList>
    </citation>
    <scope>NUCLEOTIDE SEQUENCE [LARGE SCALE GENOMIC DNA]</scope>
    <source>
        <strain evidence="3">DSM 18609</strain>
    </source>
</reference>
<evidence type="ECO:0008006" key="4">
    <source>
        <dbReference type="Google" id="ProtNLM"/>
    </source>
</evidence>
<protein>
    <recommendedName>
        <fullName evidence="4">TonB C-terminal domain-containing protein</fullName>
    </recommendedName>
</protein>
<dbReference type="STRING" id="390242.SAMN04488024_104365"/>
<evidence type="ECO:0000313" key="3">
    <source>
        <dbReference type="Proteomes" id="UP000199455"/>
    </source>
</evidence>
<name>A0A1G6SUD3_9SPHI</name>
<evidence type="ECO:0000256" key="1">
    <source>
        <dbReference type="SAM" id="SignalP"/>
    </source>
</evidence>
<keyword evidence="1" id="KW-0732">Signal</keyword>
<gene>
    <name evidence="2" type="ORF">SAMN04488024_104365</name>
</gene>
<dbReference type="RefSeq" id="WP_090768758.1">
    <property type="nucleotide sequence ID" value="NZ_FMZH01000004.1"/>
</dbReference>
<dbReference type="EMBL" id="FMZH01000004">
    <property type="protein sequence ID" value="SDD20388.1"/>
    <property type="molecule type" value="Genomic_DNA"/>
</dbReference>
<dbReference type="Proteomes" id="UP000199455">
    <property type="component" value="Unassembled WGS sequence"/>
</dbReference>
<dbReference type="SUPFAM" id="SSF82185">
    <property type="entry name" value="Histone H3 K4-specific methyltransferase SET7/9 N-terminal domain"/>
    <property type="match status" value="1"/>
</dbReference>
<organism evidence="2 3">
    <name type="scientific">Pedobacter soli</name>
    <dbReference type="NCBI Taxonomy" id="390242"/>
    <lineage>
        <taxon>Bacteria</taxon>
        <taxon>Pseudomonadati</taxon>
        <taxon>Bacteroidota</taxon>
        <taxon>Sphingobacteriia</taxon>
        <taxon>Sphingobacteriales</taxon>
        <taxon>Sphingobacteriaceae</taxon>
        <taxon>Pedobacter</taxon>
    </lineage>
</organism>
<evidence type="ECO:0000313" key="2">
    <source>
        <dbReference type="EMBL" id="SDD20388.1"/>
    </source>
</evidence>
<accession>A0A1G6SUD3</accession>
<feature type="signal peptide" evidence="1">
    <location>
        <begin position="1"/>
        <end position="18"/>
    </location>
</feature>
<feature type="chain" id="PRO_5011454971" description="TonB C-terminal domain-containing protein" evidence="1">
    <location>
        <begin position="19"/>
        <end position="324"/>
    </location>
</feature>
<keyword evidence="3" id="KW-1185">Reference proteome</keyword>